<accession>T1FNV6</accession>
<name>T1FNV6_HELRO</name>
<evidence type="ECO:0000259" key="6">
    <source>
        <dbReference type="Pfam" id="PF01591"/>
    </source>
</evidence>
<dbReference type="GO" id="GO:0005829">
    <property type="term" value="C:cytosol"/>
    <property type="evidence" value="ECO:0000318"/>
    <property type="project" value="GO_Central"/>
</dbReference>
<dbReference type="FunFam" id="3.40.50.1240:FF:000001">
    <property type="entry name" value="6-phosphofructo-2-kinase/fructose-2, 6-bisphosphatase 3 isoform 2"/>
    <property type="match status" value="1"/>
</dbReference>
<dbReference type="CDD" id="cd07067">
    <property type="entry name" value="HP_PGM_like"/>
    <property type="match status" value="1"/>
</dbReference>
<dbReference type="Proteomes" id="UP000015101">
    <property type="component" value="Unassembled WGS sequence"/>
</dbReference>
<evidence type="ECO:0000256" key="3">
    <source>
        <dbReference type="ARBA" id="ARBA00022840"/>
    </source>
</evidence>
<dbReference type="FunCoup" id="T1FNV6">
    <property type="interactions" value="698"/>
</dbReference>
<feature type="binding site" evidence="5">
    <location>
        <position position="297"/>
    </location>
    <ligand>
        <name>substrate</name>
    </ligand>
</feature>
<protein>
    <recommendedName>
        <fullName evidence="6">6-phosphofructo-2-kinase domain-containing protein</fullName>
    </recommendedName>
</protein>
<dbReference type="EnsemblMetazoa" id="HelroT186255">
    <property type="protein sequence ID" value="HelroP186255"/>
    <property type="gene ID" value="HelroG186255"/>
</dbReference>
<comment type="similarity">
    <text evidence="1">In the C-terminal section; belongs to the phosphoglycerate mutase family.</text>
</comment>
<sequence>MFSNANTKNASSYSSGPQLMNMANLTIAPCAIIMVGLPARGKTYMAKKLSRYLNWIGLNTKAFSVGDYRRKASSSFNNLSDFYDPNNIEASKVREKCILDALGDLQAFLMDKGEVGVFDATNGRRDERQHIFDVLTIKCGFKTFFVESFCHGDKIVEANIRQVKINHPDYRGLTVEEAVADFKKKIKRLELEYETIDEIKDEHLSYMKIIDQGRMFLVNKVHGHVESRVVYYLMNIHVLPRTIYLTRHGESVMNLAGRIGGDGDLSENGVEFSKVLTDYVNNLNKPNLKIWTSLMKRTIQTVSGLNNQKEHWKALNEIDAGVCEGMTYQEIHEKYPEEFALRDNDKYHYRYPGGESYEDLVARLEPVIMELERQEDVLVICHQAVARCLLAYFMDKPQEELPYLKIPLHNIIKLTPVAYGCEIEFINLNVKAVDTHRPLPANLQVTRSAHDALATVPPTPTTLSI</sequence>
<dbReference type="GO" id="GO:0006003">
    <property type="term" value="P:fructose 2,6-bisphosphate metabolic process"/>
    <property type="evidence" value="ECO:0000318"/>
    <property type="project" value="GO_Central"/>
</dbReference>
<dbReference type="InterPro" id="IPR003094">
    <property type="entry name" value="6Pfruct_kin"/>
</dbReference>
<evidence type="ECO:0000256" key="4">
    <source>
        <dbReference type="PIRSR" id="PIRSR613078-1"/>
    </source>
</evidence>
<dbReference type="OMA" id="NHGDCEG"/>
<evidence type="ECO:0000256" key="2">
    <source>
        <dbReference type="ARBA" id="ARBA00022741"/>
    </source>
</evidence>
<dbReference type="SUPFAM" id="SSF52540">
    <property type="entry name" value="P-loop containing nucleoside triphosphate hydrolases"/>
    <property type="match status" value="1"/>
</dbReference>
<dbReference type="PIRSF" id="PIRSF000709">
    <property type="entry name" value="6PFK_2-Ptase"/>
    <property type="match status" value="1"/>
</dbReference>
<dbReference type="EMBL" id="AMQM01008656">
    <property type="status" value="NOT_ANNOTATED_CDS"/>
    <property type="molecule type" value="Genomic_DNA"/>
</dbReference>
<dbReference type="RefSeq" id="XP_009010520.1">
    <property type="nucleotide sequence ID" value="XM_009012272.1"/>
</dbReference>
<keyword evidence="3" id="KW-0067">ATP-binding</keyword>
<evidence type="ECO:0000256" key="1">
    <source>
        <dbReference type="ARBA" id="ARBA00008408"/>
    </source>
</evidence>
<reference evidence="7 9" key="2">
    <citation type="journal article" date="2013" name="Nature">
        <title>Insights into bilaterian evolution from three spiralian genomes.</title>
        <authorList>
            <person name="Simakov O."/>
            <person name="Marletaz F."/>
            <person name="Cho S.J."/>
            <person name="Edsinger-Gonzales E."/>
            <person name="Havlak P."/>
            <person name="Hellsten U."/>
            <person name="Kuo D.H."/>
            <person name="Larsson T."/>
            <person name="Lv J."/>
            <person name="Arendt D."/>
            <person name="Savage R."/>
            <person name="Osoegawa K."/>
            <person name="de Jong P."/>
            <person name="Grimwood J."/>
            <person name="Chapman J.A."/>
            <person name="Shapiro H."/>
            <person name="Aerts A."/>
            <person name="Otillar R.P."/>
            <person name="Terry A.Y."/>
            <person name="Boore J.L."/>
            <person name="Grigoriev I.V."/>
            <person name="Lindberg D.R."/>
            <person name="Seaver E.C."/>
            <person name="Weisblat D.A."/>
            <person name="Putnam N.H."/>
            <person name="Rokhsar D.S."/>
        </authorList>
    </citation>
    <scope>NUCLEOTIDE SEQUENCE</scope>
</reference>
<feature type="domain" description="6-phosphofructo-2-kinase" evidence="6">
    <location>
        <begin position="22"/>
        <end position="240"/>
    </location>
</feature>
<dbReference type="SMART" id="SM00855">
    <property type="entry name" value="PGAM"/>
    <property type="match status" value="1"/>
</dbReference>
<evidence type="ECO:0000313" key="8">
    <source>
        <dbReference type="EnsemblMetazoa" id="HelroP186255"/>
    </source>
</evidence>
<dbReference type="SUPFAM" id="SSF53254">
    <property type="entry name" value="Phosphoglycerate mutase-like"/>
    <property type="match status" value="1"/>
</dbReference>
<dbReference type="InterPro" id="IPR029033">
    <property type="entry name" value="His_PPase_superfam"/>
</dbReference>
<dbReference type="InterPro" id="IPR001345">
    <property type="entry name" value="PG/BPGM_mutase_AS"/>
</dbReference>
<dbReference type="InterPro" id="IPR013079">
    <property type="entry name" value="6Phosfructo_kin"/>
</dbReference>
<dbReference type="Gene3D" id="3.40.50.300">
    <property type="entry name" value="P-loop containing nucleotide triphosphate hydrolases"/>
    <property type="match status" value="1"/>
</dbReference>
<dbReference type="eggNOG" id="KOG0234">
    <property type="taxonomic scope" value="Eukaryota"/>
</dbReference>
<dbReference type="GO" id="GO:0006000">
    <property type="term" value="P:fructose metabolic process"/>
    <property type="evidence" value="ECO:0007669"/>
    <property type="project" value="InterPro"/>
</dbReference>
<dbReference type="InParanoid" id="T1FNV6"/>
<dbReference type="InterPro" id="IPR027417">
    <property type="entry name" value="P-loop_NTPase"/>
</dbReference>
<dbReference type="GO" id="GO:0005524">
    <property type="term" value="F:ATP binding"/>
    <property type="evidence" value="ECO:0007669"/>
    <property type="project" value="UniProtKB-KW"/>
</dbReference>
<keyword evidence="2" id="KW-0547">Nucleotide-binding</keyword>
<gene>
    <name evidence="8" type="primary">20210503</name>
    <name evidence="7" type="ORF">HELRODRAFT_186255</name>
</gene>
<evidence type="ECO:0000313" key="7">
    <source>
        <dbReference type="EMBL" id="ESO11360.1"/>
    </source>
</evidence>
<dbReference type="PANTHER" id="PTHR10606:SF44">
    <property type="entry name" value="6-PHOSPHOFRUCTO 2-KINASE_FRUCTOSE 2,6-BISPHOSPHATASE LONG FORM"/>
    <property type="match status" value="1"/>
</dbReference>
<feature type="active site" description="Proton donor/acceptor" evidence="4">
    <location>
        <position position="317"/>
    </location>
</feature>
<dbReference type="PRINTS" id="PR00991">
    <property type="entry name" value="6PFRUCTKNASE"/>
</dbReference>
<dbReference type="EMBL" id="KB095821">
    <property type="protein sequence ID" value="ESO11360.1"/>
    <property type="molecule type" value="Genomic_DNA"/>
</dbReference>
<dbReference type="Gene3D" id="3.40.50.1240">
    <property type="entry name" value="Phosphoglycerate mutase-like"/>
    <property type="match status" value="1"/>
</dbReference>
<proteinExistence type="inferred from homology"/>
<dbReference type="FunFam" id="3.40.50.300:FF:000644">
    <property type="entry name" value="GpmB, Fructose-2,6-bisphosphatase"/>
    <property type="match status" value="1"/>
</dbReference>
<dbReference type="KEGG" id="hro:HELRODRAFT_186255"/>
<dbReference type="Pfam" id="PF01591">
    <property type="entry name" value="6PF2K"/>
    <property type="match status" value="1"/>
</dbReference>
<dbReference type="AlphaFoldDB" id="T1FNV6"/>
<feature type="active site" description="Tele-phosphohistidine intermediate" evidence="4">
    <location>
        <position position="248"/>
    </location>
</feature>
<dbReference type="Pfam" id="PF00300">
    <property type="entry name" value="His_Phos_1"/>
    <property type="match status" value="1"/>
</dbReference>
<evidence type="ECO:0000313" key="9">
    <source>
        <dbReference type="Proteomes" id="UP000015101"/>
    </source>
</evidence>
<keyword evidence="9" id="KW-1185">Reference proteome</keyword>
<reference evidence="8" key="3">
    <citation type="submission" date="2015-06" db="UniProtKB">
        <authorList>
            <consortium name="EnsemblMetazoa"/>
        </authorList>
    </citation>
    <scope>IDENTIFICATION</scope>
</reference>
<dbReference type="CTD" id="20210503"/>
<dbReference type="PROSITE" id="PS00175">
    <property type="entry name" value="PG_MUTASE"/>
    <property type="match status" value="1"/>
</dbReference>
<dbReference type="GO" id="GO:0003873">
    <property type="term" value="F:6-phosphofructo-2-kinase activity"/>
    <property type="evidence" value="ECO:0000318"/>
    <property type="project" value="GO_Central"/>
</dbReference>
<dbReference type="GO" id="GO:0004331">
    <property type="term" value="F:fructose-2,6-bisphosphate 2-phosphatase activity"/>
    <property type="evidence" value="ECO:0000318"/>
    <property type="project" value="GO_Central"/>
</dbReference>
<organism evidence="8 9">
    <name type="scientific">Helobdella robusta</name>
    <name type="common">Californian leech</name>
    <dbReference type="NCBI Taxonomy" id="6412"/>
    <lineage>
        <taxon>Eukaryota</taxon>
        <taxon>Metazoa</taxon>
        <taxon>Spiralia</taxon>
        <taxon>Lophotrochozoa</taxon>
        <taxon>Annelida</taxon>
        <taxon>Clitellata</taxon>
        <taxon>Hirudinea</taxon>
        <taxon>Rhynchobdellida</taxon>
        <taxon>Glossiphoniidae</taxon>
        <taxon>Helobdella</taxon>
    </lineage>
</organism>
<dbReference type="GeneID" id="20210503"/>
<dbReference type="InterPro" id="IPR013078">
    <property type="entry name" value="His_Pase_superF_clade-1"/>
</dbReference>
<evidence type="ECO:0000256" key="5">
    <source>
        <dbReference type="PIRSR" id="PIRSR613078-2"/>
    </source>
</evidence>
<dbReference type="STRING" id="6412.T1FNV6"/>
<reference evidence="9" key="1">
    <citation type="submission" date="2012-12" db="EMBL/GenBank/DDBJ databases">
        <authorList>
            <person name="Hellsten U."/>
            <person name="Grimwood J."/>
            <person name="Chapman J.A."/>
            <person name="Shapiro H."/>
            <person name="Aerts A."/>
            <person name="Otillar R.P."/>
            <person name="Terry A.Y."/>
            <person name="Boore J.L."/>
            <person name="Simakov O."/>
            <person name="Marletaz F."/>
            <person name="Cho S.-J."/>
            <person name="Edsinger-Gonzales E."/>
            <person name="Havlak P."/>
            <person name="Kuo D.-H."/>
            <person name="Larsson T."/>
            <person name="Lv J."/>
            <person name="Arendt D."/>
            <person name="Savage R."/>
            <person name="Osoegawa K."/>
            <person name="de Jong P."/>
            <person name="Lindberg D.R."/>
            <person name="Seaver E.C."/>
            <person name="Weisblat D.A."/>
            <person name="Putnam N.H."/>
            <person name="Grigoriev I.V."/>
            <person name="Rokhsar D.S."/>
        </authorList>
    </citation>
    <scope>NUCLEOTIDE SEQUENCE</scope>
</reference>
<feature type="binding site" evidence="5">
    <location>
        <begin position="247"/>
        <end position="254"/>
    </location>
    <ligand>
        <name>substrate</name>
    </ligand>
</feature>
<dbReference type="PANTHER" id="PTHR10606">
    <property type="entry name" value="6-PHOSPHOFRUCTO-2-KINASE/FRUCTOSE-2,6-BISPHOSPHATASE"/>
    <property type="match status" value="1"/>
</dbReference>
<dbReference type="OrthoDB" id="267323at2759"/>
<dbReference type="HOGENOM" id="CLU_006383_1_1_1"/>